<feature type="compositionally biased region" description="Basic and acidic residues" evidence="1">
    <location>
        <begin position="699"/>
        <end position="721"/>
    </location>
</feature>
<dbReference type="Proteomes" id="UP001063166">
    <property type="component" value="Unassembled WGS sequence"/>
</dbReference>
<feature type="compositionally biased region" description="Polar residues" evidence="1">
    <location>
        <begin position="801"/>
        <end position="817"/>
    </location>
</feature>
<feature type="region of interest" description="Disordered" evidence="1">
    <location>
        <begin position="499"/>
        <end position="754"/>
    </location>
</feature>
<protein>
    <submittedName>
        <fullName evidence="2">Uncharacterized protein</fullName>
    </submittedName>
</protein>
<feature type="compositionally biased region" description="Low complexity" evidence="1">
    <location>
        <begin position="740"/>
        <end position="754"/>
    </location>
</feature>
<dbReference type="AlphaFoldDB" id="A0A9P3PFP6"/>
<feature type="compositionally biased region" description="Acidic residues" evidence="1">
    <location>
        <begin position="822"/>
        <end position="831"/>
    </location>
</feature>
<dbReference type="OrthoDB" id="2507795at2759"/>
<keyword evidence="3" id="KW-1185">Reference proteome</keyword>
<feature type="compositionally biased region" description="Acidic residues" evidence="1">
    <location>
        <begin position="772"/>
        <end position="792"/>
    </location>
</feature>
<gene>
    <name evidence="2" type="ORF">LshimejAT787_0207150</name>
</gene>
<feature type="compositionally biased region" description="Acidic residues" evidence="1">
    <location>
        <begin position="648"/>
        <end position="660"/>
    </location>
</feature>
<proteinExistence type="predicted"/>
<feature type="compositionally biased region" description="Basic and acidic residues" evidence="1">
    <location>
        <begin position="623"/>
        <end position="634"/>
    </location>
</feature>
<feature type="region of interest" description="Disordered" evidence="1">
    <location>
        <begin position="131"/>
        <end position="170"/>
    </location>
</feature>
<feature type="region of interest" description="Disordered" evidence="1">
    <location>
        <begin position="286"/>
        <end position="335"/>
    </location>
</feature>
<feature type="compositionally biased region" description="Polar residues" evidence="1">
    <location>
        <begin position="681"/>
        <end position="697"/>
    </location>
</feature>
<name>A0A9P3PFP6_LYOSH</name>
<reference evidence="2" key="1">
    <citation type="submission" date="2022-07" db="EMBL/GenBank/DDBJ databases">
        <title>The genome of Lyophyllum shimeji provides insight into the initial evolution of ectomycorrhizal fungal genome.</title>
        <authorList>
            <person name="Kobayashi Y."/>
            <person name="Shibata T."/>
            <person name="Hirakawa H."/>
            <person name="Shigenobu S."/>
            <person name="Nishiyama T."/>
            <person name="Yamada A."/>
            <person name="Hasebe M."/>
            <person name="Kawaguchi M."/>
        </authorList>
    </citation>
    <scope>NUCLEOTIDE SEQUENCE</scope>
    <source>
        <strain evidence="2">AT787</strain>
    </source>
</reference>
<dbReference type="EMBL" id="BRPK01000002">
    <property type="protein sequence ID" value="GLB35150.1"/>
    <property type="molecule type" value="Genomic_DNA"/>
</dbReference>
<evidence type="ECO:0000313" key="3">
    <source>
        <dbReference type="Proteomes" id="UP001063166"/>
    </source>
</evidence>
<organism evidence="2 3">
    <name type="scientific">Lyophyllum shimeji</name>
    <name type="common">Hon-shimeji</name>
    <name type="synonym">Tricholoma shimeji</name>
    <dbReference type="NCBI Taxonomy" id="47721"/>
    <lineage>
        <taxon>Eukaryota</taxon>
        <taxon>Fungi</taxon>
        <taxon>Dikarya</taxon>
        <taxon>Basidiomycota</taxon>
        <taxon>Agaricomycotina</taxon>
        <taxon>Agaricomycetes</taxon>
        <taxon>Agaricomycetidae</taxon>
        <taxon>Agaricales</taxon>
        <taxon>Tricholomatineae</taxon>
        <taxon>Lyophyllaceae</taxon>
        <taxon>Lyophyllum</taxon>
    </lineage>
</organism>
<feature type="region of interest" description="Disordered" evidence="1">
    <location>
        <begin position="769"/>
        <end position="845"/>
    </location>
</feature>
<dbReference type="Pfam" id="PF10336">
    <property type="entry name" value="DUF2420"/>
    <property type="match status" value="1"/>
</dbReference>
<sequence>MSTTMVETFDTQMLDYQNDADFSMQLSSTDIWSTEEATMEDDGHNPHLELSDTAIEVDMEPYDDMNNPEYEMDDGSQNLDLDAAEIVDVEVYDASRAHSPEAIHVHETSALPVSDPTVLLPIPAEFAELSPSHLSPATRSEDRSNSFTPDVHYRPASPPPQHALTAPADPSEALHADIGDERFSPSHARDSEGSHPGVAADAEIGAEPEEPIAGAAERECDYQRVAVDGEMRAEAAEPILGAQDPEGGYGRVLADGEIGAKAEAPVEGHPDAYEQGLDVPLEADQGASTEVTERHDIESSVEVPGERFEDQSYQQTTEGADFDPSTASTGDPHEISEGVYIDPPPPVLISLPCDSSTVSLFNAPVKSRAGIPSDEGTIPDPVVLLGHLPTLYYEPLSSVFEALRAEEYLSRIPDLLSGELLFDAYDLELVMSEDYTYAHELSLHDLNVLHDGLNKPGPLRLRLRTVTPRFIDRYHMLQAQISQFQITETINPIIDHSGEERHEQGHNLEPQSAPEQHNEEQDEQEAEHSEDDHDSESANTATEDTVANEAVEEDEEPPAEYSQRGAEEEREELETSRASNGVDSPSHEESTVSLVQTDTAHGVFDLNAPEAECGETEEYQQAGEHDSEHYHEQHDEPDDFNPARAEEQQEDEDPQPETDDMLPVPAAVTESQAGDEHVATRQPSPTVPNSIASNTPSARLEDLQSDDTRHADHADLQDVSERPGPLPTNLDGLRDAEHVSSSNAAGGQAASSADATLVAAAPDVLEAGDASYELDDWDDTLDGEGDPDTNWELEDHEHETASNLSSVTLSSKASTKRSLSEAELEEYEDDGLPPSSPDPKRARVV</sequence>
<dbReference type="InterPro" id="IPR018822">
    <property type="entry name" value="UPF0646"/>
</dbReference>
<evidence type="ECO:0000256" key="1">
    <source>
        <dbReference type="SAM" id="MobiDB-lite"/>
    </source>
</evidence>
<comment type="caution">
    <text evidence="2">The sequence shown here is derived from an EMBL/GenBank/DDBJ whole genome shotgun (WGS) entry which is preliminary data.</text>
</comment>
<feature type="compositionally biased region" description="Low complexity" evidence="1">
    <location>
        <begin position="537"/>
        <end position="549"/>
    </location>
</feature>
<feature type="compositionally biased region" description="Basic and acidic residues" evidence="1">
    <location>
        <begin position="291"/>
        <end position="310"/>
    </location>
</feature>
<evidence type="ECO:0000313" key="2">
    <source>
        <dbReference type="EMBL" id="GLB35150.1"/>
    </source>
</evidence>
<accession>A0A9P3PFP6</accession>